<sequence>MGFAHLLRRTLRRFGSPDLEFDGNVASRARARHFRRNGRTDNGAMSTWTRNLRLATVTAGAGLAWCEWRTWQASREALPADRLDPGRITPGEAILVLGCPEPLLHRWRVRIAMRSTDPSHARFVFSGGAVRSELSEAQMMANYAVVSRGVPAANIRLDDQSRTTVENIKNSIPFLADAPAIKIASNTFHARRARRILRDESPELAARLVRTRDYIPAEWGALHAVMAGHEIARRLVRRAQSQRRRDRR</sequence>
<dbReference type="PANTHER" id="PTHR30336">
    <property type="entry name" value="INNER MEMBRANE PROTEIN, PROBABLE PERMEASE"/>
    <property type="match status" value="1"/>
</dbReference>
<evidence type="ECO:0000313" key="3">
    <source>
        <dbReference type="Proteomes" id="UP000195331"/>
    </source>
</evidence>
<name>A0A1Y0CFA4_9MYCO</name>
<reference evidence="2 3" key="1">
    <citation type="submission" date="2017-04" db="EMBL/GenBank/DDBJ databases">
        <title>Whole Genome Sequence of 1,4-Dioxane Degrading Bacterium Mycobacterium dioxanotrophicus PH-06.</title>
        <authorList>
            <person name="He Y."/>
        </authorList>
    </citation>
    <scope>NUCLEOTIDE SEQUENCE [LARGE SCALE GENOMIC DNA]</scope>
    <source>
        <strain evidence="2 3">PH-06</strain>
    </source>
</reference>
<dbReference type="InterPro" id="IPR003848">
    <property type="entry name" value="DUF218"/>
</dbReference>
<dbReference type="Gene3D" id="3.40.50.620">
    <property type="entry name" value="HUPs"/>
    <property type="match status" value="1"/>
</dbReference>
<dbReference type="CDD" id="cd06259">
    <property type="entry name" value="YdcF-like"/>
    <property type="match status" value="1"/>
</dbReference>
<dbReference type="KEGG" id="mdx:BTO20_28855"/>
<feature type="domain" description="DUF218" evidence="1">
    <location>
        <begin position="92"/>
        <end position="217"/>
    </location>
</feature>
<dbReference type="Pfam" id="PF02698">
    <property type="entry name" value="DUF218"/>
    <property type="match status" value="1"/>
</dbReference>
<dbReference type="AlphaFoldDB" id="A0A1Y0CFA4"/>
<evidence type="ECO:0000313" key="2">
    <source>
        <dbReference type="EMBL" id="ART73973.1"/>
    </source>
</evidence>
<gene>
    <name evidence="2" type="ORF">BTO20_28855</name>
</gene>
<keyword evidence="3" id="KW-1185">Reference proteome</keyword>
<dbReference type="PANTHER" id="PTHR30336:SF20">
    <property type="entry name" value="DUF218 DOMAIN-CONTAINING PROTEIN"/>
    <property type="match status" value="1"/>
</dbReference>
<protein>
    <recommendedName>
        <fullName evidence="1">DUF218 domain-containing protein</fullName>
    </recommendedName>
</protein>
<dbReference type="EMBL" id="CP020809">
    <property type="protein sequence ID" value="ART73973.1"/>
    <property type="molecule type" value="Genomic_DNA"/>
</dbReference>
<dbReference type="Proteomes" id="UP000195331">
    <property type="component" value="Chromosome"/>
</dbReference>
<dbReference type="InterPro" id="IPR014729">
    <property type="entry name" value="Rossmann-like_a/b/a_fold"/>
</dbReference>
<organism evidence="2 3">
    <name type="scientific">Mycobacterium dioxanotrophicus</name>
    <dbReference type="NCBI Taxonomy" id="482462"/>
    <lineage>
        <taxon>Bacteria</taxon>
        <taxon>Bacillati</taxon>
        <taxon>Actinomycetota</taxon>
        <taxon>Actinomycetes</taxon>
        <taxon>Mycobacteriales</taxon>
        <taxon>Mycobacteriaceae</taxon>
        <taxon>Mycobacterium</taxon>
    </lineage>
</organism>
<dbReference type="GO" id="GO:0005886">
    <property type="term" value="C:plasma membrane"/>
    <property type="evidence" value="ECO:0007669"/>
    <property type="project" value="TreeGrafter"/>
</dbReference>
<evidence type="ECO:0000259" key="1">
    <source>
        <dbReference type="Pfam" id="PF02698"/>
    </source>
</evidence>
<accession>A0A1Y0CFA4</accession>
<dbReference type="InterPro" id="IPR051599">
    <property type="entry name" value="Cell_Envelope_Assoc"/>
</dbReference>
<proteinExistence type="predicted"/>